<dbReference type="AlphaFoldDB" id="A0A8S4R281"/>
<gene>
    <name evidence="2" type="primary">jg2124</name>
    <name evidence="2" type="ORF">PAEG_LOCUS8355</name>
</gene>
<dbReference type="EMBL" id="CAKXAJ010024207">
    <property type="protein sequence ID" value="CAH2228537.1"/>
    <property type="molecule type" value="Genomic_DNA"/>
</dbReference>
<feature type="compositionally biased region" description="Polar residues" evidence="1">
    <location>
        <begin position="10"/>
        <end position="36"/>
    </location>
</feature>
<protein>
    <submittedName>
        <fullName evidence="2">Jg2124 protein</fullName>
    </submittedName>
</protein>
<keyword evidence="3" id="KW-1185">Reference proteome</keyword>
<feature type="compositionally biased region" description="Basic and acidic residues" evidence="1">
    <location>
        <begin position="40"/>
        <end position="49"/>
    </location>
</feature>
<feature type="non-terminal residue" evidence="2">
    <location>
        <position position="79"/>
    </location>
</feature>
<evidence type="ECO:0000256" key="1">
    <source>
        <dbReference type="SAM" id="MobiDB-lite"/>
    </source>
</evidence>
<evidence type="ECO:0000313" key="2">
    <source>
        <dbReference type="EMBL" id="CAH2228537.1"/>
    </source>
</evidence>
<proteinExistence type="predicted"/>
<feature type="compositionally biased region" description="Basic and acidic residues" evidence="1">
    <location>
        <begin position="67"/>
        <end position="79"/>
    </location>
</feature>
<name>A0A8S4R281_9NEOP</name>
<dbReference type="Proteomes" id="UP000838756">
    <property type="component" value="Unassembled WGS sequence"/>
</dbReference>
<feature type="region of interest" description="Disordered" evidence="1">
    <location>
        <begin position="1"/>
        <end position="79"/>
    </location>
</feature>
<organism evidence="2 3">
    <name type="scientific">Pararge aegeria aegeria</name>
    <dbReference type="NCBI Taxonomy" id="348720"/>
    <lineage>
        <taxon>Eukaryota</taxon>
        <taxon>Metazoa</taxon>
        <taxon>Ecdysozoa</taxon>
        <taxon>Arthropoda</taxon>
        <taxon>Hexapoda</taxon>
        <taxon>Insecta</taxon>
        <taxon>Pterygota</taxon>
        <taxon>Neoptera</taxon>
        <taxon>Endopterygota</taxon>
        <taxon>Lepidoptera</taxon>
        <taxon>Glossata</taxon>
        <taxon>Ditrysia</taxon>
        <taxon>Papilionoidea</taxon>
        <taxon>Nymphalidae</taxon>
        <taxon>Satyrinae</taxon>
        <taxon>Satyrini</taxon>
        <taxon>Parargina</taxon>
        <taxon>Pararge</taxon>
    </lineage>
</organism>
<reference evidence="2" key="1">
    <citation type="submission" date="2022-03" db="EMBL/GenBank/DDBJ databases">
        <authorList>
            <person name="Lindestad O."/>
        </authorList>
    </citation>
    <scope>NUCLEOTIDE SEQUENCE</scope>
</reference>
<comment type="caution">
    <text evidence="2">The sequence shown here is derived from an EMBL/GenBank/DDBJ whole genome shotgun (WGS) entry which is preliminary data.</text>
</comment>
<accession>A0A8S4R281</accession>
<evidence type="ECO:0000313" key="3">
    <source>
        <dbReference type="Proteomes" id="UP000838756"/>
    </source>
</evidence>
<sequence length="79" mass="8601">MSVSVEDVSSPLSEGQSSILEANNGSDESKNESVSTVEEGQEKSEKSENSEPSTPKPHPMAFTIDFGESKQVDNRRLEE</sequence>